<dbReference type="GO" id="GO:0016787">
    <property type="term" value="F:hydrolase activity"/>
    <property type="evidence" value="ECO:0007669"/>
    <property type="project" value="InterPro"/>
</dbReference>
<dbReference type="Gene3D" id="1.10.10.2520">
    <property type="entry name" value="Cell wall hydrolase SleB, domain 1"/>
    <property type="match status" value="1"/>
</dbReference>
<sequence length="179" mass="21075">MKKLFLLCLVLVACSAFKRVNYVPHPYDYKDEVKCLAQNIYFEARDQTTKGQIAVALVTINRVESRRFPNSICKVIHQASRYSNGKLKKHKCHFSWYCDGLSDTPRDRIAWKVSKTIARAMLGKPGVHIKHFGQKWNMKDFLNGAKYYHRIDVNPYWNNKMIKVMQIGDHVFWKDYLND</sequence>
<dbReference type="InterPro" id="IPR011105">
    <property type="entry name" value="Cell_wall_hydrolase_SleB"/>
</dbReference>
<evidence type="ECO:0000259" key="1">
    <source>
        <dbReference type="Pfam" id="PF07486"/>
    </source>
</evidence>
<evidence type="ECO:0000313" key="2">
    <source>
        <dbReference type="EMBL" id="SVC88645.1"/>
    </source>
</evidence>
<dbReference type="EMBL" id="UINC01116716">
    <property type="protein sequence ID" value="SVC88645.1"/>
    <property type="molecule type" value="Genomic_DNA"/>
</dbReference>
<dbReference type="AlphaFoldDB" id="A0A382QUV7"/>
<feature type="domain" description="Cell wall hydrolase SleB" evidence="1">
    <location>
        <begin position="47"/>
        <end position="172"/>
    </location>
</feature>
<protein>
    <recommendedName>
        <fullName evidence="1">Cell wall hydrolase SleB domain-containing protein</fullName>
    </recommendedName>
</protein>
<name>A0A382QUV7_9ZZZZ</name>
<dbReference type="InterPro" id="IPR042047">
    <property type="entry name" value="SleB_dom1"/>
</dbReference>
<proteinExistence type="predicted"/>
<accession>A0A382QUV7</accession>
<organism evidence="2">
    <name type="scientific">marine metagenome</name>
    <dbReference type="NCBI Taxonomy" id="408172"/>
    <lineage>
        <taxon>unclassified sequences</taxon>
        <taxon>metagenomes</taxon>
        <taxon>ecological metagenomes</taxon>
    </lineage>
</organism>
<gene>
    <name evidence="2" type="ORF">METZ01_LOCUS341499</name>
</gene>
<reference evidence="2" key="1">
    <citation type="submission" date="2018-05" db="EMBL/GenBank/DDBJ databases">
        <authorList>
            <person name="Lanie J.A."/>
            <person name="Ng W.-L."/>
            <person name="Kazmierczak K.M."/>
            <person name="Andrzejewski T.M."/>
            <person name="Davidsen T.M."/>
            <person name="Wayne K.J."/>
            <person name="Tettelin H."/>
            <person name="Glass J.I."/>
            <person name="Rusch D."/>
            <person name="Podicherti R."/>
            <person name="Tsui H.-C.T."/>
            <person name="Winkler M.E."/>
        </authorList>
    </citation>
    <scope>NUCLEOTIDE SEQUENCE</scope>
</reference>
<dbReference type="Pfam" id="PF07486">
    <property type="entry name" value="Hydrolase_2"/>
    <property type="match status" value="1"/>
</dbReference>